<sequence length="101" mass="11298">MAGITPGPKAIGSAIYSFAILAAIAYFSFAALQGEYGLTRQIEMHATEEELSNDLEDMRRERAALENKVHRLSDDFLDLDLLDEQARKVLGFARPDEIVIR</sequence>
<keyword evidence="2" id="KW-0812">Transmembrane</keyword>
<dbReference type="RefSeq" id="WP_138573205.1">
    <property type="nucleotide sequence ID" value="NZ_CP040818.1"/>
</dbReference>
<keyword evidence="1" id="KW-0175">Coiled coil</keyword>
<feature type="transmembrane region" description="Helical" evidence="2">
    <location>
        <begin position="14"/>
        <end position="32"/>
    </location>
</feature>
<accession>A0A5B8FUJ8</accession>
<feature type="coiled-coil region" evidence="1">
    <location>
        <begin position="48"/>
        <end position="75"/>
    </location>
</feature>
<evidence type="ECO:0000256" key="1">
    <source>
        <dbReference type="SAM" id="Coils"/>
    </source>
</evidence>
<gene>
    <name evidence="3" type="ORF">FDP22_11835</name>
</gene>
<dbReference type="Proteomes" id="UP000305888">
    <property type="component" value="Chromosome"/>
</dbReference>
<evidence type="ECO:0000256" key="2">
    <source>
        <dbReference type="SAM" id="Phobius"/>
    </source>
</evidence>
<organism evidence="3 4">
    <name type="scientific">Paroceanicella profunda</name>
    <dbReference type="NCBI Taxonomy" id="2579971"/>
    <lineage>
        <taxon>Bacteria</taxon>
        <taxon>Pseudomonadati</taxon>
        <taxon>Pseudomonadota</taxon>
        <taxon>Alphaproteobacteria</taxon>
        <taxon>Rhodobacterales</taxon>
        <taxon>Paracoccaceae</taxon>
        <taxon>Paroceanicella</taxon>
    </lineage>
</organism>
<dbReference type="KEGG" id="ppru:FDP22_11835"/>
<dbReference type="Pfam" id="PF04977">
    <property type="entry name" value="DivIC"/>
    <property type="match status" value="1"/>
</dbReference>
<dbReference type="EMBL" id="CP040818">
    <property type="protein sequence ID" value="QDL92406.1"/>
    <property type="molecule type" value="Genomic_DNA"/>
</dbReference>
<keyword evidence="2" id="KW-0472">Membrane</keyword>
<dbReference type="InterPro" id="IPR007060">
    <property type="entry name" value="FtsL/DivIC"/>
</dbReference>
<reference evidence="3 4" key="1">
    <citation type="submission" date="2019-06" db="EMBL/GenBank/DDBJ databases">
        <title>Genome sequence of Rhodobacteraceae bacterium D4M1.</title>
        <authorList>
            <person name="Cao J."/>
        </authorList>
    </citation>
    <scope>NUCLEOTIDE SEQUENCE [LARGE SCALE GENOMIC DNA]</scope>
    <source>
        <strain evidence="3 4">D4M1</strain>
    </source>
</reference>
<protein>
    <submittedName>
        <fullName evidence="3">Septum formation initiator family protein</fullName>
    </submittedName>
</protein>
<dbReference type="OrthoDB" id="7689499at2"/>
<proteinExistence type="predicted"/>
<dbReference type="AlphaFoldDB" id="A0A5B8FUJ8"/>
<evidence type="ECO:0000313" key="3">
    <source>
        <dbReference type="EMBL" id="QDL92406.1"/>
    </source>
</evidence>
<evidence type="ECO:0000313" key="4">
    <source>
        <dbReference type="Proteomes" id="UP000305888"/>
    </source>
</evidence>
<keyword evidence="4" id="KW-1185">Reference proteome</keyword>
<keyword evidence="2" id="KW-1133">Transmembrane helix</keyword>
<name>A0A5B8FUJ8_9RHOB</name>